<comment type="caution">
    <text evidence="2">The sequence shown here is derived from an EMBL/GenBank/DDBJ whole genome shotgun (WGS) entry which is preliminary data.</text>
</comment>
<dbReference type="Proteomes" id="UP001196413">
    <property type="component" value="Unassembled WGS sequence"/>
</dbReference>
<reference evidence="2" key="1">
    <citation type="submission" date="2021-06" db="EMBL/GenBank/DDBJ databases">
        <title>Parelaphostrongylus tenuis whole genome reference sequence.</title>
        <authorList>
            <person name="Garwood T.J."/>
            <person name="Larsen P.A."/>
            <person name="Fountain-Jones N.M."/>
            <person name="Garbe J.R."/>
            <person name="Macchietto M.G."/>
            <person name="Kania S.A."/>
            <person name="Gerhold R.W."/>
            <person name="Richards J.E."/>
            <person name="Wolf T.M."/>
        </authorList>
    </citation>
    <scope>NUCLEOTIDE SEQUENCE</scope>
    <source>
        <strain evidence="2">MNPRO001-30</strain>
        <tissue evidence="2">Meninges</tissue>
    </source>
</reference>
<sequence length="387" mass="45314">MARTSLPRRCKKSSLKSESMIRTDFSLSDDVVLRILQPLDGNDVRSFGNTCRRFRRLILKNKGKLPTAELTWSRAYLEFGRRIILRRPKVQSTCQHKQRETSLVVNRWVFTENEFMRDFANLFVVLCPNVINVTCKRLNEHIAQIVRKSIGKMWGKEFRLKMDGCSLEENALRSFFTHISPFALHLAGKFDRSVISDQVLPSSTLFSLFIEVNKIDLETRTRISVMSLRKILNNWFQRYSDNPSIRPIEDYEDKDFLIEIPDCVMDYSDFIELFKELTRCPHRTLGRIYIRKVPKTLIHAIAKNVSTLDQWSRAWIQEGMCSRNDVIIWRRYLSCDCHGLPAHDLLSDSSQLCDGIRLFSLALVYALRIDEQRIKRLLDVNIELCAR</sequence>
<evidence type="ECO:0000259" key="1">
    <source>
        <dbReference type="Pfam" id="PF00646"/>
    </source>
</evidence>
<dbReference type="InterPro" id="IPR036047">
    <property type="entry name" value="F-box-like_dom_sf"/>
</dbReference>
<evidence type="ECO:0000313" key="3">
    <source>
        <dbReference type="Proteomes" id="UP001196413"/>
    </source>
</evidence>
<gene>
    <name evidence="2" type="ORF">KIN20_007198</name>
</gene>
<name>A0AAD5QGP1_PARTN</name>
<dbReference type="Pfam" id="PF00646">
    <property type="entry name" value="F-box"/>
    <property type="match status" value="1"/>
</dbReference>
<dbReference type="AlphaFoldDB" id="A0AAD5QGP1"/>
<feature type="domain" description="F-box" evidence="1">
    <location>
        <begin position="26"/>
        <end position="62"/>
    </location>
</feature>
<dbReference type="InterPro" id="IPR001810">
    <property type="entry name" value="F-box_dom"/>
</dbReference>
<dbReference type="CDD" id="cd09917">
    <property type="entry name" value="F-box_SF"/>
    <property type="match status" value="1"/>
</dbReference>
<keyword evidence="3" id="KW-1185">Reference proteome</keyword>
<organism evidence="2 3">
    <name type="scientific">Parelaphostrongylus tenuis</name>
    <name type="common">Meningeal worm</name>
    <dbReference type="NCBI Taxonomy" id="148309"/>
    <lineage>
        <taxon>Eukaryota</taxon>
        <taxon>Metazoa</taxon>
        <taxon>Ecdysozoa</taxon>
        <taxon>Nematoda</taxon>
        <taxon>Chromadorea</taxon>
        <taxon>Rhabditida</taxon>
        <taxon>Rhabditina</taxon>
        <taxon>Rhabditomorpha</taxon>
        <taxon>Strongyloidea</taxon>
        <taxon>Metastrongylidae</taxon>
        <taxon>Parelaphostrongylus</taxon>
    </lineage>
</organism>
<accession>A0AAD5QGP1</accession>
<dbReference type="SUPFAM" id="SSF81383">
    <property type="entry name" value="F-box domain"/>
    <property type="match status" value="1"/>
</dbReference>
<protein>
    <recommendedName>
        <fullName evidence="1">F-box domain-containing protein</fullName>
    </recommendedName>
</protein>
<dbReference type="EMBL" id="JAHQIW010001032">
    <property type="protein sequence ID" value="KAJ1351223.1"/>
    <property type="molecule type" value="Genomic_DNA"/>
</dbReference>
<evidence type="ECO:0000313" key="2">
    <source>
        <dbReference type="EMBL" id="KAJ1351223.1"/>
    </source>
</evidence>
<proteinExistence type="predicted"/>